<gene>
    <name evidence="1" type="ORF">SAMN05421687_10577</name>
</gene>
<evidence type="ECO:0000313" key="1">
    <source>
        <dbReference type="EMBL" id="SIS47338.1"/>
    </source>
</evidence>
<sequence>MGNYPDPYLYSDESTSSLPLFQVYPLTNRIVFKALICPYSKRDFLYVCRILKVKVFLLKEGEEK</sequence>
<organism evidence="1 2">
    <name type="scientific">Salimicrobium flavidum</name>
    <dbReference type="NCBI Taxonomy" id="570947"/>
    <lineage>
        <taxon>Bacteria</taxon>
        <taxon>Bacillati</taxon>
        <taxon>Bacillota</taxon>
        <taxon>Bacilli</taxon>
        <taxon>Bacillales</taxon>
        <taxon>Bacillaceae</taxon>
        <taxon>Salimicrobium</taxon>
    </lineage>
</organism>
<dbReference type="STRING" id="570947.SAMN05421687_10577"/>
<proteinExistence type="predicted"/>
<dbReference type="AlphaFoldDB" id="A0A1N7JDE2"/>
<accession>A0A1N7JDE2</accession>
<keyword evidence="2" id="KW-1185">Reference proteome</keyword>
<evidence type="ECO:0000313" key="2">
    <source>
        <dbReference type="Proteomes" id="UP000187608"/>
    </source>
</evidence>
<reference evidence="2" key="1">
    <citation type="submission" date="2017-01" db="EMBL/GenBank/DDBJ databases">
        <authorList>
            <person name="Varghese N."/>
            <person name="Submissions S."/>
        </authorList>
    </citation>
    <scope>NUCLEOTIDE SEQUENCE [LARGE SCALE GENOMIC DNA]</scope>
    <source>
        <strain evidence="2">DSM 23127</strain>
    </source>
</reference>
<name>A0A1N7JDE2_9BACI</name>
<dbReference type="Proteomes" id="UP000187608">
    <property type="component" value="Unassembled WGS sequence"/>
</dbReference>
<dbReference type="EMBL" id="FTOC01000005">
    <property type="protein sequence ID" value="SIS47338.1"/>
    <property type="molecule type" value="Genomic_DNA"/>
</dbReference>
<protein>
    <submittedName>
        <fullName evidence="1">Uncharacterized protein</fullName>
    </submittedName>
</protein>